<sequence length="163" mass="18776">MRNVRIALRDMELSQFTSFYPPNEPRGETRLQILYGRLRKSIDNLYALPCVTQADVMPETSRNPGIRQQADVAATEQLEHGSPRTGRGSHRAQFKYGARYQRCLNASSAEHTRKFLTGQEYLTFSGSDRNMVMCEFRSIFMLLNCTVPYSLIVPLYEWADSLR</sequence>
<evidence type="ECO:0000313" key="3">
    <source>
        <dbReference type="Proteomes" id="UP001610432"/>
    </source>
</evidence>
<keyword evidence="3" id="KW-1185">Reference proteome</keyword>
<reference evidence="2 3" key="1">
    <citation type="submission" date="2024-07" db="EMBL/GenBank/DDBJ databases">
        <title>Section-level genome sequencing and comparative genomics of Aspergillus sections Usti and Cavernicolus.</title>
        <authorList>
            <consortium name="Lawrence Berkeley National Laboratory"/>
            <person name="Nybo J.L."/>
            <person name="Vesth T.C."/>
            <person name="Theobald S."/>
            <person name="Frisvad J.C."/>
            <person name="Larsen T.O."/>
            <person name="Kjaerboelling I."/>
            <person name="Rothschild-Mancinelli K."/>
            <person name="Lyhne E.K."/>
            <person name="Kogle M.E."/>
            <person name="Barry K."/>
            <person name="Clum A."/>
            <person name="Na H."/>
            <person name="Ledsgaard L."/>
            <person name="Lin J."/>
            <person name="Lipzen A."/>
            <person name="Kuo A."/>
            <person name="Riley R."/>
            <person name="Mondo S."/>
            <person name="Labutti K."/>
            <person name="Haridas S."/>
            <person name="Pangalinan J."/>
            <person name="Salamov A.A."/>
            <person name="Simmons B.A."/>
            <person name="Magnuson J.K."/>
            <person name="Chen J."/>
            <person name="Drula E."/>
            <person name="Henrissat B."/>
            <person name="Wiebenga A."/>
            <person name="Lubbers R.J."/>
            <person name="Gomes A.C."/>
            <person name="Macurrencykelacurrency M.R."/>
            <person name="Stajich J."/>
            <person name="Grigoriev I.V."/>
            <person name="Mortensen U.H."/>
            <person name="De Vries R.P."/>
            <person name="Baker S.E."/>
            <person name="Andersen M.R."/>
        </authorList>
    </citation>
    <scope>NUCLEOTIDE SEQUENCE [LARGE SCALE GENOMIC DNA]</scope>
    <source>
        <strain evidence="2 3">CBS 449.75</strain>
    </source>
</reference>
<name>A0ABR4LWI1_9EURO</name>
<proteinExistence type="predicted"/>
<comment type="caution">
    <text evidence="2">The sequence shown here is derived from an EMBL/GenBank/DDBJ whole genome shotgun (WGS) entry which is preliminary data.</text>
</comment>
<feature type="transmembrane region" description="Helical" evidence="1">
    <location>
        <begin position="139"/>
        <end position="159"/>
    </location>
</feature>
<organism evidence="2 3">
    <name type="scientific">Aspergillus lucknowensis</name>
    <dbReference type="NCBI Taxonomy" id="176173"/>
    <lineage>
        <taxon>Eukaryota</taxon>
        <taxon>Fungi</taxon>
        <taxon>Dikarya</taxon>
        <taxon>Ascomycota</taxon>
        <taxon>Pezizomycotina</taxon>
        <taxon>Eurotiomycetes</taxon>
        <taxon>Eurotiomycetidae</taxon>
        <taxon>Eurotiales</taxon>
        <taxon>Aspergillaceae</taxon>
        <taxon>Aspergillus</taxon>
        <taxon>Aspergillus subgen. Nidulantes</taxon>
    </lineage>
</organism>
<keyword evidence="1" id="KW-0812">Transmembrane</keyword>
<keyword evidence="1" id="KW-0472">Membrane</keyword>
<accession>A0ABR4LWI1</accession>
<dbReference type="EMBL" id="JBFXLQ010000012">
    <property type="protein sequence ID" value="KAL2868875.1"/>
    <property type="molecule type" value="Genomic_DNA"/>
</dbReference>
<gene>
    <name evidence="2" type="ORF">BJX67DRAFT_349450</name>
</gene>
<evidence type="ECO:0000256" key="1">
    <source>
        <dbReference type="SAM" id="Phobius"/>
    </source>
</evidence>
<dbReference type="Proteomes" id="UP001610432">
    <property type="component" value="Unassembled WGS sequence"/>
</dbReference>
<keyword evidence="1" id="KW-1133">Transmembrane helix</keyword>
<protein>
    <submittedName>
        <fullName evidence="2">Uncharacterized protein</fullName>
    </submittedName>
</protein>
<dbReference type="GeneID" id="98143824"/>
<dbReference type="RefSeq" id="XP_070887854.1">
    <property type="nucleotide sequence ID" value="XM_071028752.1"/>
</dbReference>
<evidence type="ECO:0000313" key="2">
    <source>
        <dbReference type="EMBL" id="KAL2868875.1"/>
    </source>
</evidence>